<accession>A0A4Y2QZD9</accession>
<sequence length="130" mass="14889">MPLLELTYLESNNLHWQGRPLIKSLNCSPATREASQDTSRFAPHAASERVQFSMNFIRWLCHINKAPDYGVSVGGMARELRLIMVPGKKTVLQQMVGLFEMKMLVREDRSVLWSTGKSIFVICTKGKWYN</sequence>
<reference evidence="1 2" key="1">
    <citation type="journal article" date="2019" name="Sci. Rep.">
        <title>Orb-weaving spider Araneus ventricosus genome elucidates the spidroin gene catalogue.</title>
        <authorList>
            <person name="Kono N."/>
            <person name="Nakamura H."/>
            <person name="Ohtoshi R."/>
            <person name="Moran D.A.P."/>
            <person name="Shinohara A."/>
            <person name="Yoshida Y."/>
            <person name="Fujiwara M."/>
            <person name="Mori M."/>
            <person name="Tomita M."/>
            <person name="Arakawa K."/>
        </authorList>
    </citation>
    <scope>NUCLEOTIDE SEQUENCE [LARGE SCALE GENOMIC DNA]</scope>
</reference>
<dbReference type="Proteomes" id="UP000499080">
    <property type="component" value="Unassembled WGS sequence"/>
</dbReference>
<keyword evidence="2" id="KW-1185">Reference proteome</keyword>
<gene>
    <name evidence="1" type="ORF">AVEN_120249_1</name>
</gene>
<protein>
    <submittedName>
        <fullName evidence="1">Uncharacterized protein</fullName>
    </submittedName>
</protein>
<name>A0A4Y2QZD9_ARAVE</name>
<proteinExistence type="predicted"/>
<dbReference type="AlphaFoldDB" id="A0A4Y2QZD9"/>
<organism evidence="1 2">
    <name type="scientific">Araneus ventricosus</name>
    <name type="common">Orbweaver spider</name>
    <name type="synonym">Epeira ventricosa</name>
    <dbReference type="NCBI Taxonomy" id="182803"/>
    <lineage>
        <taxon>Eukaryota</taxon>
        <taxon>Metazoa</taxon>
        <taxon>Ecdysozoa</taxon>
        <taxon>Arthropoda</taxon>
        <taxon>Chelicerata</taxon>
        <taxon>Arachnida</taxon>
        <taxon>Araneae</taxon>
        <taxon>Araneomorphae</taxon>
        <taxon>Entelegynae</taxon>
        <taxon>Araneoidea</taxon>
        <taxon>Araneidae</taxon>
        <taxon>Araneus</taxon>
    </lineage>
</organism>
<evidence type="ECO:0000313" key="2">
    <source>
        <dbReference type="Proteomes" id="UP000499080"/>
    </source>
</evidence>
<comment type="caution">
    <text evidence="1">The sequence shown here is derived from an EMBL/GenBank/DDBJ whole genome shotgun (WGS) entry which is preliminary data.</text>
</comment>
<dbReference type="EMBL" id="BGPR01015305">
    <property type="protein sequence ID" value="GBN68723.1"/>
    <property type="molecule type" value="Genomic_DNA"/>
</dbReference>
<evidence type="ECO:0000313" key="1">
    <source>
        <dbReference type="EMBL" id="GBN68723.1"/>
    </source>
</evidence>